<dbReference type="Proteomes" id="UP000801492">
    <property type="component" value="Unassembled WGS sequence"/>
</dbReference>
<accession>A0A8K0DCP3</accession>
<evidence type="ECO:0000313" key="2">
    <source>
        <dbReference type="Proteomes" id="UP000801492"/>
    </source>
</evidence>
<proteinExistence type="predicted"/>
<gene>
    <name evidence="1" type="ORF">ILUMI_05594</name>
</gene>
<keyword evidence="2" id="KW-1185">Reference proteome</keyword>
<protein>
    <submittedName>
        <fullName evidence="1">Uncharacterized protein</fullName>
    </submittedName>
</protein>
<evidence type="ECO:0000313" key="1">
    <source>
        <dbReference type="EMBL" id="KAF2900592.1"/>
    </source>
</evidence>
<reference evidence="1" key="1">
    <citation type="submission" date="2019-08" db="EMBL/GenBank/DDBJ databases">
        <title>The genome of the North American firefly Photinus pyralis.</title>
        <authorList>
            <consortium name="Photinus pyralis genome working group"/>
            <person name="Fallon T.R."/>
            <person name="Sander Lower S.E."/>
            <person name="Weng J.-K."/>
        </authorList>
    </citation>
    <scope>NUCLEOTIDE SEQUENCE</scope>
    <source>
        <strain evidence="1">TRF0915ILg1</strain>
        <tissue evidence="1">Whole body</tissue>
    </source>
</reference>
<feature type="non-terminal residue" evidence="1">
    <location>
        <position position="1"/>
    </location>
</feature>
<organism evidence="1 2">
    <name type="scientific">Ignelater luminosus</name>
    <name type="common">Cucubano</name>
    <name type="synonym">Pyrophorus luminosus</name>
    <dbReference type="NCBI Taxonomy" id="2038154"/>
    <lineage>
        <taxon>Eukaryota</taxon>
        <taxon>Metazoa</taxon>
        <taxon>Ecdysozoa</taxon>
        <taxon>Arthropoda</taxon>
        <taxon>Hexapoda</taxon>
        <taxon>Insecta</taxon>
        <taxon>Pterygota</taxon>
        <taxon>Neoptera</taxon>
        <taxon>Endopterygota</taxon>
        <taxon>Coleoptera</taxon>
        <taxon>Polyphaga</taxon>
        <taxon>Elateriformia</taxon>
        <taxon>Elateroidea</taxon>
        <taxon>Elateridae</taxon>
        <taxon>Agrypninae</taxon>
        <taxon>Pyrophorini</taxon>
        <taxon>Ignelater</taxon>
    </lineage>
</organism>
<comment type="caution">
    <text evidence="1">The sequence shown here is derived from an EMBL/GenBank/DDBJ whole genome shotgun (WGS) entry which is preliminary data.</text>
</comment>
<dbReference type="OrthoDB" id="6781302at2759"/>
<name>A0A8K0DCP3_IGNLU</name>
<sequence>ITQYRSNRKTIKSKHAFDEDYIPDLNDLYSGASDSNYDSSSSNVDIRTTEVVHGNDSGCINEIGPDVKVYKKFFLATLGYTLKNDRRLRNIITMNNTVDLQPRPVKLGHPSSKRIDGDIIIENINSFHSQISHYRKARST</sequence>
<dbReference type="EMBL" id="VTPC01002097">
    <property type="protein sequence ID" value="KAF2900592.1"/>
    <property type="molecule type" value="Genomic_DNA"/>
</dbReference>
<dbReference type="AlphaFoldDB" id="A0A8K0DCP3"/>